<keyword evidence="2" id="KW-0812">Transmembrane</keyword>
<dbReference type="EMBL" id="VITR01000018">
    <property type="protein sequence ID" value="TWB35810.1"/>
    <property type="molecule type" value="Genomic_DNA"/>
</dbReference>
<feature type="compositionally biased region" description="Low complexity" evidence="1">
    <location>
        <begin position="155"/>
        <end position="165"/>
    </location>
</feature>
<evidence type="ECO:0008006" key="5">
    <source>
        <dbReference type="Google" id="ProtNLM"/>
    </source>
</evidence>
<dbReference type="OrthoDB" id="9784811at2"/>
<feature type="region of interest" description="Disordered" evidence="1">
    <location>
        <begin position="1"/>
        <end position="33"/>
    </location>
</feature>
<dbReference type="GO" id="GO:0005975">
    <property type="term" value="P:carbohydrate metabolic process"/>
    <property type="evidence" value="ECO:0007669"/>
    <property type="project" value="InterPro"/>
</dbReference>
<protein>
    <recommendedName>
        <fullName evidence="5">Divergent polysaccharide deacetylase</fullName>
    </recommendedName>
</protein>
<proteinExistence type="predicted"/>
<dbReference type="AlphaFoldDB" id="A0A560GQQ1"/>
<evidence type="ECO:0000256" key="1">
    <source>
        <dbReference type="SAM" id="MobiDB-lite"/>
    </source>
</evidence>
<dbReference type="PANTHER" id="PTHR30105:SF2">
    <property type="entry name" value="DIVERGENT POLYSACCHARIDE DEACETYLASE SUPERFAMILY"/>
    <property type="match status" value="1"/>
</dbReference>
<keyword evidence="2" id="KW-0472">Membrane</keyword>
<gene>
    <name evidence="3" type="ORF">FBZ90_11810</name>
</gene>
<dbReference type="InterPro" id="IPR011330">
    <property type="entry name" value="Glyco_hydro/deAcase_b/a-brl"/>
</dbReference>
<dbReference type="InterPro" id="IPR006837">
    <property type="entry name" value="Divergent_DAC"/>
</dbReference>
<evidence type="ECO:0000313" key="3">
    <source>
        <dbReference type="EMBL" id="TWB35810.1"/>
    </source>
</evidence>
<dbReference type="Proteomes" id="UP000315751">
    <property type="component" value="Unassembled WGS sequence"/>
</dbReference>
<accession>A0A560GQQ1</accession>
<reference evidence="3 4" key="1">
    <citation type="submission" date="2019-06" db="EMBL/GenBank/DDBJ databases">
        <title>Genomic Encyclopedia of Type Strains, Phase IV (KMG-V): Genome sequencing to study the core and pangenomes of soil and plant-associated prokaryotes.</title>
        <authorList>
            <person name="Whitman W."/>
        </authorList>
    </citation>
    <scope>NUCLEOTIDE SEQUENCE [LARGE SCALE GENOMIC DNA]</scope>
    <source>
        <strain evidence="3 4">BR 11622</strain>
    </source>
</reference>
<feature type="region of interest" description="Disordered" evidence="1">
    <location>
        <begin position="134"/>
        <end position="166"/>
    </location>
</feature>
<dbReference type="Pfam" id="PF04748">
    <property type="entry name" value="Polysacc_deac_2"/>
    <property type="match status" value="1"/>
</dbReference>
<dbReference type="PANTHER" id="PTHR30105">
    <property type="entry name" value="UNCHARACTERIZED YIBQ-RELATED"/>
    <property type="match status" value="1"/>
</dbReference>
<dbReference type="Gene3D" id="3.20.20.370">
    <property type="entry name" value="Glycoside hydrolase/deacetylase"/>
    <property type="match status" value="1"/>
</dbReference>
<evidence type="ECO:0000256" key="2">
    <source>
        <dbReference type="SAM" id="Phobius"/>
    </source>
</evidence>
<feature type="transmembrane region" description="Helical" evidence="2">
    <location>
        <begin position="86"/>
        <end position="109"/>
    </location>
</feature>
<comment type="caution">
    <text evidence="3">The sequence shown here is derived from an EMBL/GenBank/DDBJ whole genome shotgun (WGS) entry which is preliminary data.</text>
</comment>
<organism evidence="3 4">
    <name type="scientific">Nitrospirillum amazonense</name>
    <dbReference type="NCBI Taxonomy" id="28077"/>
    <lineage>
        <taxon>Bacteria</taxon>
        <taxon>Pseudomonadati</taxon>
        <taxon>Pseudomonadota</taxon>
        <taxon>Alphaproteobacteria</taxon>
        <taxon>Rhodospirillales</taxon>
        <taxon>Azospirillaceae</taxon>
        <taxon>Nitrospirillum</taxon>
    </lineage>
</organism>
<keyword evidence="4" id="KW-1185">Reference proteome</keyword>
<dbReference type="SUPFAM" id="SSF88713">
    <property type="entry name" value="Glycoside hydrolase/deacetylase"/>
    <property type="match status" value="1"/>
</dbReference>
<dbReference type="RefSeq" id="WP_145735552.1">
    <property type="nucleotide sequence ID" value="NZ_VITR01000018.1"/>
</dbReference>
<dbReference type="CDD" id="cd10936">
    <property type="entry name" value="CE4_DAC2"/>
    <property type="match status" value="1"/>
</dbReference>
<evidence type="ECO:0000313" key="4">
    <source>
        <dbReference type="Proteomes" id="UP000315751"/>
    </source>
</evidence>
<name>A0A560GQQ1_9PROT</name>
<feature type="compositionally biased region" description="Basic residues" evidence="1">
    <location>
        <begin position="12"/>
        <end position="27"/>
    </location>
</feature>
<sequence length="443" mass="46287">MAALTSRLKSLVSRKAKPSKAAKKTKRGKGDDNDAFEALLADADEDASADVLAARLGVPKRTGRGAGTAKAGVMARGKGDKPRRRLNVFAVAVALTVLVVAGTVAWLAATGEETAAARRKAATLPDIAVTLPEGGARPVEAAPPAATGATGGAADGADAKAAAAAHEPDPMDMAVKLAPSHNDDLLEKTRAGYLPRMPAKGPAPWQAYSRPFPQDDKRPRIALVMADLGWSPSALEKVLARMPAAVTLAFAAGAPNLQKAVDQARGDGHEVLLQVPMEPQDFPRNDPGPGTLLTSLPDEKNVDRLETAMASVTGYVGLTNLTGTKFLASHDSLQTVLRQVQRRGLIYVDSWPTPASQATRIATELGLPRAVSDVQVDRAPSDAGVAAQLAELERLAKLNGVAVGYAQPYPVTLEAIARWAVGLRDRGIVLAPVTAVVNRQADR</sequence>
<keyword evidence="2" id="KW-1133">Transmembrane helix</keyword>